<dbReference type="Gene3D" id="3.40.50.2000">
    <property type="entry name" value="Glycogen Phosphorylase B"/>
    <property type="match status" value="2"/>
</dbReference>
<feature type="domain" description="Glycosyl transferase family 1" evidence="4">
    <location>
        <begin position="211"/>
        <end position="374"/>
    </location>
</feature>
<accession>A0A917ZKF7</accession>
<keyword evidence="7" id="KW-1185">Reference proteome</keyword>
<dbReference type="EMBL" id="BMMS01000006">
    <property type="protein sequence ID" value="GGO84705.1"/>
    <property type="molecule type" value="Genomic_DNA"/>
</dbReference>
<evidence type="ECO:0000256" key="3">
    <source>
        <dbReference type="SAM" id="MobiDB-lite"/>
    </source>
</evidence>
<feature type="compositionally biased region" description="Gly residues" evidence="3">
    <location>
        <begin position="425"/>
        <end position="441"/>
    </location>
</feature>
<dbReference type="SUPFAM" id="SSF53756">
    <property type="entry name" value="UDP-Glycosyltransferase/glycogen phosphorylase"/>
    <property type="match status" value="1"/>
</dbReference>
<evidence type="ECO:0000259" key="5">
    <source>
        <dbReference type="Pfam" id="PF13439"/>
    </source>
</evidence>
<dbReference type="InterPro" id="IPR028098">
    <property type="entry name" value="Glyco_trans_4-like_N"/>
</dbReference>
<dbReference type="InterPro" id="IPR050194">
    <property type="entry name" value="Glycosyltransferase_grp1"/>
</dbReference>
<evidence type="ECO:0000259" key="4">
    <source>
        <dbReference type="Pfam" id="PF00534"/>
    </source>
</evidence>
<dbReference type="RefSeq" id="WP_189130918.1">
    <property type="nucleotide sequence ID" value="NZ_BMMS01000006.1"/>
</dbReference>
<proteinExistence type="predicted"/>
<dbReference type="PANTHER" id="PTHR45947">
    <property type="entry name" value="SULFOQUINOVOSYL TRANSFERASE SQD2"/>
    <property type="match status" value="1"/>
</dbReference>
<evidence type="ECO:0000313" key="7">
    <source>
        <dbReference type="Proteomes" id="UP000641932"/>
    </source>
</evidence>
<reference evidence="6" key="1">
    <citation type="journal article" date="2014" name="Int. J. Syst. Evol. Microbiol.">
        <title>Complete genome sequence of Corynebacterium casei LMG S-19264T (=DSM 44701T), isolated from a smear-ripened cheese.</title>
        <authorList>
            <consortium name="US DOE Joint Genome Institute (JGI-PGF)"/>
            <person name="Walter F."/>
            <person name="Albersmeier A."/>
            <person name="Kalinowski J."/>
            <person name="Ruckert C."/>
        </authorList>
    </citation>
    <scope>NUCLEOTIDE SEQUENCE</scope>
    <source>
        <strain evidence="6">CGMCC 4.7201</strain>
    </source>
</reference>
<reference evidence="6" key="2">
    <citation type="submission" date="2020-09" db="EMBL/GenBank/DDBJ databases">
        <authorList>
            <person name="Sun Q."/>
            <person name="Zhou Y."/>
        </authorList>
    </citation>
    <scope>NUCLEOTIDE SEQUENCE</scope>
    <source>
        <strain evidence="6">CGMCC 4.7201</strain>
    </source>
</reference>
<comment type="caution">
    <text evidence="6">The sequence shown here is derived from an EMBL/GenBank/DDBJ whole genome shotgun (WGS) entry which is preliminary data.</text>
</comment>
<protein>
    <submittedName>
        <fullName evidence="6">Glycosyl transferase</fullName>
    </submittedName>
</protein>
<gene>
    <name evidence="6" type="ORF">GCM10012280_16790</name>
</gene>
<dbReference type="Pfam" id="PF13439">
    <property type="entry name" value="Glyco_transf_4"/>
    <property type="match status" value="1"/>
</dbReference>
<dbReference type="PANTHER" id="PTHR45947:SF3">
    <property type="entry name" value="SULFOQUINOVOSYL TRANSFERASE SQD2"/>
    <property type="match status" value="1"/>
</dbReference>
<keyword evidence="1" id="KW-0328">Glycosyltransferase</keyword>
<feature type="region of interest" description="Disordered" evidence="3">
    <location>
        <begin position="409"/>
        <end position="441"/>
    </location>
</feature>
<feature type="compositionally biased region" description="Low complexity" evidence="3">
    <location>
        <begin position="409"/>
        <end position="424"/>
    </location>
</feature>
<keyword evidence="2 6" id="KW-0808">Transferase</keyword>
<evidence type="ECO:0000256" key="1">
    <source>
        <dbReference type="ARBA" id="ARBA00022676"/>
    </source>
</evidence>
<evidence type="ECO:0000313" key="6">
    <source>
        <dbReference type="EMBL" id="GGO84705.1"/>
    </source>
</evidence>
<dbReference type="Proteomes" id="UP000641932">
    <property type="component" value="Unassembled WGS sequence"/>
</dbReference>
<dbReference type="InterPro" id="IPR001296">
    <property type="entry name" value="Glyco_trans_1"/>
</dbReference>
<dbReference type="GO" id="GO:1901137">
    <property type="term" value="P:carbohydrate derivative biosynthetic process"/>
    <property type="evidence" value="ECO:0007669"/>
    <property type="project" value="UniProtKB-ARBA"/>
</dbReference>
<feature type="domain" description="Glycosyltransferase subfamily 4-like N-terminal" evidence="5">
    <location>
        <begin position="26"/>
        <end position="200"/>
    </location>
</feature>
<evidence type="ECO:0000256" key="2">
    <source>
        <dbReference type="ARBA" id="ARBA00022679"/>
    </source>
</evidence>
<sequence>MTTPLKIALVSEHASPLAVLGGVDAGGQNVHVAALADALGGLGHRVTVYTRRDAMGLAVEVPLRQGVIVHHVPAGPAREMSKDDLLPHMGAFGAYLAARWADDPPDIVHGHYWMSGLAALRGTRGLDIPVVQTFHALGKVKRRHQGPADTSPPRRIAAETALGRTCHRIIATCHDEVEELCSMGLPFSKTRVVPCGVDTELFTPRGPAAPRNGRPRLVQIGRLVPRKGADTAISALASIPGAELVIAGGPADDRFEADPEVRRLAALAQRNGVGHRLVLLGGVPREAMPALLRSADLVVCPARYEPFGIVPLEAMACGVPVVASSVGGHLDTVADRTTGRLFPAGNAQALAAAVNELLAAPHLREHYGAAGRRRVLARYGWHQVAAATERVYEELAAYAFGLRGARTSAARGAAPGGNRAPGKGTAPGNGSGTGTTTGAAG</sequence>
<organism evidence="6 7">
    <name type="scientific">Wenjunlia tyrosinilytica</name>
    <dbReference type="NCBI Taxonomy" id="1544741"/>
    <lineage>
        <taxon>Bacteria</taxon>
        <taxon>Bacillati</taxon>
        <taxon>Actinomycetota</taxon>
        <taxon>Actinomycetes</taxon>
        <taxon>Kitasatosporales</taxon>
        <taxon>Streptomycetaceae</taxon>
        <taxon>Wenjunlia</taxon>
    </lineage>
</organism>
<dbReference type="GO" id="GO:0016758">
    <property type="term" value="F:hexosyltransferase activity"/>
    <property type="evidence" value="ECO:0007669"/>
    <property type="project" value="TreeGrafter"/>
</dbReference>
<dbReference type="Pfam" id="PF00534">
    <property type="entry name" value="Glycos_transf_1"/>
    <property type="match status" value="1"/>
</dbReference>
<name>A0A917ZKF7_9ACTN</name>
<dbReference type="AlphaFoldDB" id="A0A917ZKF7"/>